<organism evidence="4 5">
    <name type="scientific">Microlunatus panaciterrae</name>
    <dbReference type="NCBI Taxonomy" id="400768"/>
    <lineage>
        <taxon>Bacteria</taxon>
        <taxon>Bacillati</taxon>
        <taxon>Actinomycetota</taxon>
        <taxon>Actinomycetes</taxon>
        <taxon>Propionibacteriales</taxon>
        <taxon>Propionibacteriaceae</taxon>
        <taxon>Microlunatus</taxon>
    </lineage>
</organism>
<feature type="transmembrane region" description="Helical" evidence="2">
    <location>
        <begin position="18"/>
        <end position="37"/>
    </location>
</feature>
<dbReference type="Gene3D" id="2.60.40.10">
    <property type="entry name" value="Immunoglobulins"/>
    <property type="match status" value="2"/>
</dbReference>
<name>A0ABS2RIC2_9ACTN</name>
<evidence type="ECO:0000259" key="3">
    <source>
        <dbReference type="Pfam" id="PF07705"/>
    </source>
</evidence>
<feature type="compositionally biased region" description="Low complexity" evidence="1">
    <location>
        <begin position="121"/>
        <end position="136"/>
    </location>
</feature>
<evidence type="ECO:0000313" key="4">
    <source>
        <dbReference type="EMBL" id="MBM7797719.1"/>
    </source>
</evidence>
<sequence>MSTGEPATEPTKKPQHPALPMLLAVIGSVAGTLVSNAFDASQNLTLLGATLGAALPPLVSVAGPHTHLRLWTGALIAVIALAVTYGGFTIRDKAMGVQETTFPVPKSQPTRPPQSTPTPTPQTTAQPTSSGSTPTPGVTCEGELCISWTPQQLHCASDPCAPVVTVRSDGTQVLQVTGLKFTGDAADRLWQEGTCPGKSLHQGETCTITVRVKPGPAGHAQLRIQHNLQGPASLVDIDVDASTTATPVANLDLSLFTLPECSVVPGGALSGADNLTIFVAVRNSGPAQLSRLVPFTITSDTGLTGGGNTAVSTGSGFSAMQVDLRPGDYGHAHHFTVTIDPSNEIAERDEMNNTLKVTVSLPARPSQAQDVPCTSP</sequence>
<feature type="domain" description="CARDB" evidence="3">
    <location>
        <begin position="269"/>
        <end position="355"/>
    </location>
</feature>
<proteinExistence type="predicted"/>
<accession>A0ABS2RIC2</accession>
<gene>
    <name evidence="4" type="ORF">JOE57_000640</name>
</gene>
<dbReference type="InterPro" id="IPR013783">
    <property type="entry name" value="Ig-like_fold"/>
</dbReference>
<dbReference type="RefSeq" id="WP_204916364.1">
    <property type="nucleotide sequence ID" value="NZ_BAAAQP010000011.1"/>
</dbReference>
<protein>
    <recommendedName>
        <fullName evidence="3">CARDB domain-containing protein</fullName>
    </recommendedName>
</protein>
<feature type="transmembrane region" description="Helical" evidence="2">
    <location>
        <begin position="44"/>
        <end position="62"/>
    </location>
</feature>
<reference evidence="4 5" key="1">
    <citation type="submission" date="2021-01" db="EMBL/GenBank/DDBJ databases">
        <title>Sequencing the genomes of 1000 actinobacteria strains.</title>
        <authorList>
            <person name="Klenk H.-P."/>
        </authorList>
    </citation>
    <scope>NUCLEOTIDE SEQUENCE [LARGE SCALE GENOMIC DNA]</scope>
    <source>
        <strain evidence="4 5">DSM 18662</strain>
    </source>
</reference>
<comment type="caution">
    <text evidence="4">The sequence shown here is derived from an EMBL/GenBank/DDBJ whole genome shotgun (WGS) entry which is preliminary data.</text>
</comment>
<evidence type="ECO:0000256" key="2">
    <source>
        <dbReference type="SAM" id="Phobius"/>
    </source>
</evidence>
<keyword evidence="5" id="KW-1185">Reference proteome</keyword>
<dbReference type="InterPro" id="IPR011635">
    <property type="entry name" value="CARDB"/>
</dbReference>
<evidence type="ECO:0000313" key="5">
    <source>
        <dbReference type="Proteomes" id="UP000704762"/>
    </source>
</evidence>
<keyword evidence="2" id="KW-0812">Transmembrane</keyword>
<dbReference type="Proteomes" id="UP000704762">
    <property type="component" value="Unassembled WGS sequence"/>
</dbReference>
<evidence type="ECO:0000256" key="1">
    <source>
        <dbReference type="SAM" id="MobiDB-lite"/>
    </source>
</evidence>
<keyword evidence="2" id="KW-0472">Membrane</keyword>
<feature type="transmembrane region" description="Helical" evidence="2">
    <location>
        <begin position="68"/>
        <end position="88"/>
    </location>
</feature>
<feature type="region of interest" description="Disordered" evidence="1">
    <location>
        <begin position="102"/>
        <end position="136"/>
    </location>
</feature>
<feature type="compositionally biased region" description="Pro residues" evidence="1">
    <location>
        <begin position="110"/>
        <end position="120"/>
    </location>
</feature>
<keyword evidence="2" id="KW-1133">Transmembrane helix</keyword>
<dbReference type="Pfam" id="PF07705">
    <property type="entry name" value="CARDB"/>
    <property type="match status" value="1"/>
</dbReference>
<dbReference type="EMBL" id="JAFBCF010000001">
    <property type="protein sequence ID" value="MBM7797719.1"/>
    <property type="molecule type" value="Genomic_DNA"/>
</dbReference>